<feature type="region of interest" description="Disordered" evidence="1">
    <location>
        <begin position="134"/>
        <end position="160"/>
    </location>
</feature>
<keyword evidence="2" id="KW-0812">Transmembrane</keyword>
<proteinExistence type="predicted"/>
<dbReference type="KEGG" id="sauh:SU9_026475"/>
<feature type="transmembrane region" description="Helical" evidence="2">
    <location>
        <begin position="172"/>
        <end position="192"/>
    </location>
</feature>
<accession>A0A8B1NVF8</accession>
<evidence type="ECO:0000313" key="4">
    <source>
        <dbReference type="Proteomes" id="UP000009036"/>
    </source>
</evidence>
<name>A0A8B1NVF8_9ACTN</name>
<dbReference type="RefSeq" id="WP_040898142.1">
    <property type="nucleotide sequence ID" value="NZ_CP072931.1"/>
</dbReference>
<keyword evidence="2" id="KW-0472">Membrane</keyword>
<reference evidence="3" key="1">
    <citation type="journal article" date="2012" name="J. Bacteriol.">
        <title>Genome Sequence of Streptomyces auratus Strain AGR0001, a Phoslactomycin-Producing Actinomycete.</title>
        <authorList>
            <person name="Han X."/>
            <person name="Li M."/>
            <person name="Ding Z."/>
            <person name="Zhao J."/>
            <person name="Ji K."/>
            <person name="Wen M."/>
            <person name="Lu T."/>
        </authorList>
    </citation>
    <scope>NUCLEOTIDE SEQUENCE</scope>
    <source>
        <strain evidence="3">AGR0001</strain>
    </source>
</reference>
<feature type="compositionally biased region" description="Low complexity" evidence="1">
    <location>
        <begin position="246"/>
        <end position="272"/>
    </location>
</feature>
<dbReference type="Proteomes" id="UP000009036">
    <property type="component" value="Chromosome"/>
</dbReference>
<organism evidence="3 4">
    <name type="scientific">Streptomyces auratus AGR0001</name>
    <dbReference type="NCBI Taxonomy" id="1160718"/>
    <lineage>
        <taxon>Bacteria</taxon>
        <taxon>Bacillati</taxon>
        <taxon>Actinomycetota</taxon>
        <taxon>Actinomycetes</taxon>
        <taxon>Kitasatosporales</taxon>
        <taxon>Streptomycetaceae</taxon>
        <taxon>Streptomyces</taxon>
    </lineage>
</organism>
<dbReference type="OrthoDB" id="4255256at2"/>
<feature type="region of interest" description="Disordered" evidence="1">
    <location>
        <begin position="203"/>
        <end position="289"/>
    </location>
</feature>
<evidence type="ECO:0000313" key="3">
    <source>
        <dbReference type="EMBL" id="QTZ94557.1"/>
    </source>
</evidence>
<gene>
    <name evidence="3" type="ORF">SU9_026475</name>
</gene>
<feature type="compositionally biased region" description="Low complexity" evidence="1">
    <location>
        <begin position="203"/>
        <end position="224"/>
    </location>
</feature>
<protein>
    <submittedName>
        <fullName evidence="3">Uncharacterized protein</fullName>
    </submittedName>
</protein>
<feature type="compositionally biased region" description="Polar residues" evidence="1">
    <location>
        <begin position="225"/>
        <end position="237"/>
    </location>
</feature>
<keyword evidence="2" id="KW-1133">Transmembrane helix</keyword>
<dbReference type="AlphaFoldDB" id="A0A8B1NVF8"/>
<dbReference type="EMBL" id="CP072931">
    <property type="protein sequence ID" value="QTZ94557.1"/>
    <property type="molecule type" value="Genomic_DNA"/>
</dbReference>
<keyword evidence="4" id="KW-1185">Reference proteome</keyword>
<evidence type="ECO:0000256" key="2">
    <source>
        <dbReference type="SAM" id="Phobius"/>
    </source>
</evidence>
<reference evidence="3" key="2">
    <citation type="submission" date="2021-04" db="EMBL/GenBank/DDBJ databases">
        <authorList>
            <person name="Wen M.-L."/>
            <person name="Han X.-L."/>
            <person name="Xiong J."/>
        </authorList>
    </citation>
    <scope>NUCLEOTIDE SEQUENCE</scope>
    <source>
        <strain evidence="3">AGR0001</strain>
    </source>
</reference>
<evidence type="ECO:0000256" key="1">
    <source>
        <dbReference type="SAM" id="MobiDB-lite"/>
    </source>
</evidence>
<sequence length="289" mass="29937">MRWTDGSGAAYGEDPYAGAGYTYAYGRPEYAYRPEHAYGQGYAHGHEYGGGVTGVATDTASPAWDGVQPAQRTHPTGQWTYPTAQQTHPTGQWTHPTGPDTTAWDPLYGDALTGQLPPVFHTEQLPVSDTAQLPVIDAPGHPVPEPDRPQGESAGPVFVDSSGRRQRRVLRAARLLLIPAGGYVAVLISAMLGGPSISSPFVPHAASPHSATPTATAPDSSSDTGHPTRSASPTTARKSPGPTEPPAASTAPAAPSRPTAAPTRTATPTSAPGHSSKGRALGSSHKHVK</sequence>